<evidence type="ECO:0000313" key="8">
    <source>
        <dbReference type="EMBL" id="MCQ5081334.1"/>
    </source>
</evidence>
<feature type="domain" description="Core-binding (CB)" evidence="7">
    <location>
        <begin position="106"/>
        <end position="188"/>
    </location>
</feature>
<evidence type="ECO:0000256" key="5">
    <source>
        <dbReference type="PROSITE-ProRule" id="PRU01248"/>
    </source>
</evidence>
<protein>
    <submittedName>
        <fullName evidence="8">Site-specific integrase</fullName>
    </submittedName>
</protein>
<dbReference type="GO" id="GO:0003677">
    <property type="term" value="F:DNA binding"/>
    <property type="evidence" value="ECO:0007669"/>
    <property type="project" value="UniProtKB-UniRule"/>
</dbReference>
<dbReference type="PANTHER" id="PTHR30349">
    <property type="entry name" value="PHAGE INTEGRASE-RELATED"/>
    <property type="match status" value="1"/>
</dbReference>
<organism evidence="8 9">
    <name type="scientific">Alistipes onderdonkii</name>
    <dbReference type="NCBI Taxonomy" id="328813"/>
    <lineage>
        <taxon>Bacteria</taxon>
        <taxon>Pseudomonadati</taxon>
        <taxon>Bacteroidota</taxon>
        <taxon>Bacteroidia</taxon>
        <taxon>Bacteroidales</taxon>
        <taxon>Rikenellaceae</taxon>
        <taxon>Alistipes</taxon>
    </lineage>
</organism>
<dbReference type="Pfam" id="PF13102">
    <property type="entry name" value="Phage_int_SAM_5"/>
    <property type="match status" value="1"/>
</dbReference>
<evidence type="ECO:0000313" key="9">
    <source>
        <dbReference type="Proteomes" id="UP001205035"/>
    </source>
</evidence>
<dbReference type="Gene3D" id="1.10.150.130">
    <property type="match status" value="1"/>
</dbReference>
<dbReference type="GO" id="GO:0006310">
    <property type="term" value="P:DNA recombination"/>
    <property type="evidence" value="ECO:0007669"/>
    <property type="project" value="UniProtKB-KW"/>
</dbReference>
<dbReference type="InterPro" id="IPR013762">
    <property type="entry name" value="Integrase-like_cat_sf"/>
</dbReference>
<dbReference type="Pfam" id="PF00589">
    <property type="entry name" value="Phage_integrase"/>
    <property type="match status" value="1"/>
</dbReference>
<dbReference type="InterPro" id="IPR002104">
    <property type="entry name" value="Integrase_catalytic"/>
</dbReference>
<dbReference type="Proteomes" id="UP001205035">
    <property type="component" value="Unassembled WGS sequence"/>
</dbReference>
<dbReference type="InterPro" id="IPR025269">
    <property type="entry name" value="SAM-like_dom"/>
</dbReference>
<evidence type="ECO:0000259" key="6">
    <source>
        <dbReference type="PROSITE" id="PS51898"/>
    </source>
</evidence>
<sequence length="410" mass="46819">MNFNYSKDGITVAAMLDTGHPRDGGRFSVRVRVTYRRNRKYYPTGKALTPEEWNALPTTRSRALLDVRADIENSYSIVLAAAKAIAYTGNFSLEALNERLKGAASDTLNTMFKAKIDELRKSGRIGTMLVYDNVLKGVERFAGKNVLLEAVTTNWVRRYADFLRNEGKAQTTISINLRHLRALLNDAKRLGVLKESQYPFGRGRYEIQAGEGRKLALSQEQIATIAKYEDGTQATAKYRDYWLFLYLCNGINVADFVKLKYNNISDGEIHFVRQKTEFTTKTRKEISVVITQPMQTIIDRWGNTPATPNTYIFPVLDGSEDAIRRKQKTQYFTRAFNRRMAEVGERLNIGRISTYTARHSFATVLKRSGANISYISESLGHQDLKTTENYLASFEKEERTKWAEILTKFE</sequence>
<keyword evidence="3 5" id="KW-0238">DNA-binding</keyword>
<accession>A0AAJ1FEM6</accession>
<dbReference type="AlphaFoldDB" id="A0AAJ1FEM6"/>
<dbReference type="SUPFAM" id="SSF56349">
    <property type="entry name" value="DNA breaking-rejoining enzymes"/>
    <property type="match status" value="1"/>
</dbReference>
<feature type="domain" description="Tyr recombinase" evidence="6">
    <location>
        <begin position="212"/>
        <end position="403"/>
    </location>
</feature>
<dbReference type="Gene3D" id="1.10.443.10">
    <property type="entry name" value="Intergrase catalytic core"/>
    <property type="match status" value="1"/>
</dbReference>
<dbReference type="EMBL" id="JANGBQ010000001">
    <property type="protein sequence ID" value="MCQ5081334.1"/>
    <property type="molecule type" value="Genomic_DNA"/>
</dbReference>
<proteinExistence type="inferred from homology"/>
<evidence type="ECO:0000259" key="7">
    <source>
        <dbReference type="PROSITE" id="PS51900"/>
    </source>
</evidence>
<name>A0AAJ1FEM6_9BACT</name>
<dbReference type="RefSeq" id="WP_256166019.1">
    <property type="nucleotide sequence ID" value="NZ_JANGBQ010000001.1"/>
</dbReference>
<dbReference type="PROSITE" id="PS51898">
    <property type="entry name" value="TYR_RECOMBINASE"/>
    <property type="match status" value="1"/>
</dbReference>
<dbReference type="Pfam" id="PF17293">
    <property type="entry name" value="Arm-DNA-bind_5"/>
    <property type="match status" value="1"/>
</dbReference>
<reference evidence="8" key="1">
    <citation type="submission" date="2022-06" db="EMBL/GenBank/DDBJ databases">
        <title>Isolation of gut microbiota from human fecal samples.</title>
        <authorList>
            <person name="Pamer E.G."/>
            <person name="Barat B."/>
            <person name="Waligurski E."/>
            <person name="Medina S."/>
            <person name="Paddock L."/>
            <person name="Mostad J."/>
        </authorList>
    </citation>
    <scope>NUCLEOTIDE SEQUENCE</scope>
    <source>
        <strain evidence="8">DFI.6.22</strain>
    </source>
</reference>
<dbReference type="PROSITE" id="PS51900">
    <property type="entry name" value="CB"/>
    <property type="match status" value="1"/>
</dbReference>
<comment type="similarity">
    <text evidence="1">Belongs to the 'phage' integrase family.</text>
</comment>
<dbReference type="InterPro" id="IPR010998">
    <property type="entry name" value="Integrase_recombinase_N"/>
</dbReference>
<dbReference type="InterPro" id="IPR035386">
    <property type="entry name" value="Arm-DNA-bind_5"/>
</dbReference>
<comment type="caution">
    <text evidence="8">The sequence shown here is derived from an EMBL/GenBank/DDBJ whole genome shotgun (WGS) entry which is preliminary data.</text>
</comment>
<dbReference type="InterPro" id="IPR044068">
    <property type="entry name" value="CB"/>
</dbReference>
<dbReference type="InterPro" id="IPR050090">
    <property type="entry name" value="Tyrosine_recombinase_XerCD"/>
</dbReference>
<evidence type="ECO:0000256" key="3">
    <source>
        <dbReference type="ARBA" id="ARBA00023125"/>
    </source>
</evidence>
<keyword evidence="4" id="KW-0233">DNA recombination</keyword>
<evidence type="ECO:0000256" key="1">
    <source>
        <dbReference type="ARBA" id="ARBA00008857"/>
    </source>
</evidence>
<dbReference type="GO" id="GO:0015074">
    <property type="term" value="P:DNA integration"/>
    <property type="evidence" value="ECO:0007669"/>
    <property type="project" value="UniProtKB-KW"/>
</dbReference>
<gene>
    <name evidence="8" type="ORF">NE651_00300</name>
</gene>
<evidence type="ECO:0000256" key="2">
    <source>
        <dbReference type="ARBA" id="ARBA00022908"/>
    </source>
</evidence>
<keyword evidence="2" id="KW-0229">DNA integration</keyword>
<evidence type="ECO:0000256" key="4">
    <source>
        <dbReference type="ARBA" id="ARBA00023172"/>
    </source>
</evidence>
<dbReference type="PANTHER" id="PTHR30349:SF64">
    <property type="entry name" value="PROPHAGE INTEGRASE INTD-RELATED"/>
    <property type="match status" value="1"/>
</dbReference>
<dbReference type="InterPro" id="IPR011010">
    <property type="entry name" value="DNA_brk_join_enz"/>
</dbReference>